<reference evidence="1" key="1">
    <citation type="submission" date="2022-10" db="EMBL/GenBank/DDBJ databases">
        <title>Novel sulphate-reducing endosymbionts in the free-living metamonad Anaeramoeba.</title>
        <authorList>
            <person name="Jerlstrom-Hultqvist J."/>
            <person name="Cepicka I."/>
            <person name="Gallot-Lavallee L."/>
            <person name="Salas-Leiva D."/>
            <person name="Curtis B.A."/>
            <person name="Zahonova K."/>
            <person name="Pipaliya S."/>
            <person name="Dacks J."/>
            <person name="Roger A.J."/>
        </authorList>
    </citation>
    <scope>NUCLEOTIDE SEQUENCE</scope>
    <source>
        <strain evidence="1">BMAN</strain>
    </source>
</reference>
<keyword evidence="2" id="KW-1185">Reference proteome</keyword>
<organism evidence="1 2">
    <name type="scientific">Anaeramoeba ignava</name>
    <name type="common">Anaerobic marine amoeba</name>
    <dbReference type="NCBI Taxonomy" id="1746090"/>
    <lineage>
        <taxon>Eukaryota</taxon>
        <taxon>Metamonada</taxon>
        <taxon>Anaeramoebidae</taxon>
        <taxon>Anaeramoeba</taxon>
    </lineage>
</organism>
<sequence>MERTLKNEGSEIEKYEIEVNNEIIEETVKMESRREDEMEKALIPKRSTLNYKNKTPEITLSKLSTETICFLSKRMIFQKGRME</sequence>
<accession>A0A9Q0LL72</accession>
<evidence type="ECO:0000313" key="1">
    <source>
        <dbReference type="EMBL" id="KAJ5074872.1"/>
    </source>
</evidence>
<name>A0A9Q0LL72_ANAIG</name>
<dbReference type="EMBL" id="JAPDFW010000068">
    <property type="protein sequence ID" value="KAJ5074872.1"/>
    <property type="molecule type" value="Genomic_DNA"/>
</dbReference>
<gene>
    <name evidence="1" type="ORF">M0811_07915</name>
</gene>
<proteinExistence type="predicted"/>
<comment type="caution">
    <text evidence="1">The sequence shown here is derived from an EMBL/GenBank/DDBJ whole genome shotgun (WGS) entry which is preliminary data.</text>
</comment>
<protein>
    <submittedName>
        <fullName evidence="1">Uncharacterized protein</fullName>
    </submittedName>
</protein>
<dbReference type="AlphaFoldDB" id="A0A9Q0LL72"/>
<evidence type="ECO:0000313" key="2">
    <source>
        <dbReference type="Proteomes" id="UP001149090"/>
    </source>
</evidence>
<dbReference type="Proteomes" id="UP001149090">
    <property type="component" value="Unassembled WGS sequence"/>
</dbReference>